<dbReference type="FunCoup" id="D1C7L6">
    <property type="interactions" value="5"/>
</dbReference>
<evidence type="ECO:0000313" key="4">
    <source>
        <dbReference type="Proteomes" id="UP000002027"/>
    </source>
</evidence>
<keyword evidence="2" id="KW-0472">Membrane</keyword>
<dbReference type="PANTHER" id="PTHR33219:SF14">
    <property type="entry name" value="PROTEIN COFACTOR ASSEMBLY OF COMPLEX C SUBUNIT B CCB3, CHLOROPLASTIC-RELATED"/>
    <property type="match status" value="1"/>
</dbReference>
<proteinExistence type="inferred from homology"/>
<reference evidence="3 4" key="2">
    <citation type="journal article" date="2010" name="Stand. Genomic Sci.">
        <title>Complete genome sequence of Desulfohalobium retbaense type strain (HR(100)).</title>
        <authorList>
            <person name="Spring S."/>
            <person name="Nolan M."/>
            <person name="Lapidus A."/>
            <person name="Glavina Del Rio T."/>
            <person name="Copeland A."/>
            <person name="Tice H."/>
            <person name="Cheng J.F."/>
            <person name="Lucas S."/>
            <person name="Land M."/>
            <person name="Chen F."/>
            <person name="Bruce D."/>
            <person name="Goodwin L."/>
            <person name="Pitluck S."/>
            <person name="Ivanova N."/>
            <person name="Mavromatis K."/>
            <person name="Mikhailova N."/>
            <person name="Pati A."/>
            <person name="Chen A."/>
            <person name="Palaniappan K."/>
            <person name="Hauser L."/>
            <person name="Chang Y.J."/>
            <person name="Jeffries C.D."/>
            <person name="Munk C."/>
            <person name="Kiss H."/>
            <person name="Chain P."/>
            <person name="Han C."/>
            <person name="Brettin T."/>
            <person name="Detter J.C."/>
            <person name="Schuler E."/>
            <person name="Goker M."/>
            <person name="Rohde M."/>
            <person name="Bristow J."/>
            <person name="Eisen J.A."/>
            <person name="Markowitz V."/>
            <person name="Hugenholtz P."/>
            <person name="Kyrpides N.C."/>
            <person name="Klenk H.P."/>
        </authorList>
    </citation>
    <scope>NUCLEOTIDE SEQUENCE [LARGE SCALE GENOMIC DNA]</scope>
    <source>
        <strain evidence="4">ATCC 49802 / DSM 20745 / S 6022</strain>
    </source>
</reference>
<protein>
    <recommendedName>
        <fullName evidence="5">YggT family protein</fullName>
    </recommendedName>
</protein>
<keyword evidence="2" id="KW-1133">Transmembrane helix</keyword>
<dbReference type="HOGENOM" id="CLU_136788_0_1_0"/>
<dbReference type="GO" id="GO:0016020">
    <property type="term" value="C:membrane"/>
    <property type="evidence" value="ECO:0007669"/>
    <property type="project" value="InterPro"/>
</dbReference>
<organism evidence="3 4">
    <name type="scientific">Sphaerobacter thermophilus (strain ATCC 49802 / DSM 20745 / KCCM 41009 / NCIMB 13125 / S 6022)</name>
    <dbReference type="NCBI Taxonomy" id="479434"/>
    <lineage>
        <taxon>Bacteria</taxon>
        <taxon>Pseudomonadati</taxon>
        <taxon>Thermomicrobiota</taxon>
        <taxon>Thermomicrobia</taxon>
        <taxon>Sphaerobacterales</taxon>
        <taxon>Sphaerobacterineae</taxon>
        <taxon>Sphaerobacteraceae</taxon>
        <taxon>Sphaerobacter</taxon>
    </lineage>
</organism>
<dbReference type="AlphaFoldDB" id="D1C7L6"/>
<dbReference type="InterPro" id="IPR003425">
    <property type="entry name" value="CCB3/YggT"/>
</dbReference>
<dbReference type="KEGG" id="sti:Sthe_0410"/>
<dbReference type="STRING" id="479434.Sthe_0410"/>
<comment type="similarity">
    <text evidence="1">Belongs to the YggT family.</text>
</comment>
<dbReference type="RefSeq" id="WP_012870896.1">
    <property type="nucleotide sequence ID" value="NC_013523.1"/>
</dbReference>
<dbReference type="Proteomes" id="UP000002027">
    <property type="component" value="Chromosome 1"/>
</dbReference>
<evidence type="ECO:0000256" key="2">
    <source>
        <dbReference type="SAM" id="Phobius"/>
    </source>
</evidence>
<dbReference type="InParanoid" id="D1C7L6"/>
<feature type="transmembrane region" description="Helical" evidence="2">
    <location>
        <begin position="54"/>
        <end position="75"/>
    </location>
</feature>
<gene>
    <name evidence="3" type="ordered locus">Sthe_0410</name>
</gene>
<dbReference type="EMBL" id="CP001823">
    <property type="protein sequence ID" value="ACZ37849.1"/>
    <property type="molecule type" value="Genomic_DNA"/>
</dbReference>
<evidence type="ECO:0008006" key="5">
    <source>
        <dbReference type="Google" id="ProtNLM"/>
    </source>
</evidence>
<dbReference type="eggNOG" id="COG0762">
    <property type="taxonomic scope" value="Bacteria"/>
</dbReference>
<sequence length="85" mass="9512">MALIFNILMTFLTVMQFAIIARALLSWFDRGMRSPVAQILVQITEPIMAPIRRVLPTAGFIDFSPIVAILLIWVLRQMLVVAVAG</sequence>
<dbReference type="PANTHER" id="PTHR33219">
    <property type="entry name" value="YLMG HOMOLOG PROTEIN 2, CHLOROPLASTIC"/>
    <property type="match status" value="1"/>
</dbReference>
<reference evidence="4" key="1">
    <citation type="submission" date="2009-11" db="EMBL/GenBank/DDBJ databases">
        <title>The complete chromosome 1 of Sphaerobacter thermophilus DSM 20745.</title>
        <authorList>
            <person name="Lucas S."/>
            <person name="Copeland A."/>
            <person name="Lapidus A."/>
            <person name="Glavina del Rio T."/>
            <person name="Dalin E."/>
            <person name="Tice H."/>
            <person name="Bruce D."/>
            <person name="Goodwin L."/>
            <person name="Pitluck S."/>
            <person name="Kyrpides N."/>
            <person name="Mavromatis K."/>
            <person name="Ivanova N."/>
            <person name="Mikhailova N."/>
            <person name="LaButti K.M."/>
            <person name="Clum A."/>
            <person name="Sun H.I."/>
            <person name="Brettin T."/>
            <person name="Detter J.C."/>
            <person name="Han C."/>
            <person name="Larimer F."/>
            <person name="Land M."/>
            <person name="Hauser L."/>
            <person name="Markowitz V."/>
            <person name="Cheng J.F."/>
            <person name="Hugenholtz P."/>
            <person name="Woyke T."/>
            <person name="Wu D."/>
            <person name="Steenblock K."/>
            <person name="Schneider S."/>
            <person name="Pukall R."/>
            <person name="Goeker M."/>
            <person name="Klenk H.P."/>
            <person name="Eisen J.A."/>
        </authorList>
    </citation>
    <scope>NUCLEOTIDE SEQUENCE [LARGE SCALE GENOMIC DNA]</scope>
    <source>
        <strain evidence="4">ATCC 49802 / DSM 20745 / S 6022</strain>
    </source>
</reference>
<keyword evidence="4" id="KW-1185">Reference proteome</keyword>
<accession>D1C7L6</accession>
<keyword evidence="2" id="KW-0812">Transmembrane</keyword>
<evidence type="ECO:0000313" key="3">
    <source>
        <dbReference type="EMBL" id="ACZ37849.1"/>
    </source>
</evidence>
<name>D1C7L6_SPHTD</name>
<evidence type="ECO:0000256" key="1">
    <source>
        <dbReference type="ARBA" id="ARBA00010894"/>
    </source>
</evidence>
<dbReference type="Pfam" id="PF02325">
    <property type="entry name" value="CCB3_YggT"/>
    <property type="match status" value="1"/>
</dbReference>
<feature type="transmembrane region" description="Helical" evidence="2">
    <location>
        <begin position="6"/>
        <end position="25"/>
    </location>
</feature>